<keyword evidence="2" id="KW-0863">Zinc-finger</keyword>
<dbReference type="GO" id="GO:0043066">
    <property type="term" value="P:negative regulation of apoptotic process"/>
    <property type="evidence" value="ECO:0007669"/>
    <property type="project" value="TreeGrafter"/>
</dbReference>
<feature type="compositionally biased region" description="Low complexity" evidence="4">
    <location>
        <begin position="300"/>
        <end position="330"/>
    </location>
</feature>
<name>A0A9P0B0A0_BRAAE</name>
<evidence type="ECO:0000256" key="4">
    <source>
        <dbReference type="SAM" id="MobiDB-lite"/>
    </source>
</evidence>
<gene>
    <name evidence="5" type="ORF">MELIAE_LOCUS4759</name>
</gene>
<organism evidence="5 6">
    <name type="scientific">Brassicogethes aeneus</name>
    <name type="common">Rape pollen beetle</name>
    <name type="synonym">Meligethes aeneus</name>
    <dbReference type="NCBI Taxonomy" id="1431903"/>
    <lineage>
        <taxon>Eukaryota</taxon>
        <taxon>Metazoa</taxon>
        <taxon>Ecdysozoa</taxon>
        <taxon>Arthropoda</taxon>
        <taxon>Hexapoda</taxon>
        <taxon>Insecta</taxon>
        <taxon>Pterygota</taxon>
        <taxon>Neoptera</taxon>
        <taxon>Endopterygota</taxon>
        <taxon>Coleoptera</taxon>
        <taxon>Polyphaga</taxon>
        <taxon>Cucujiformia</taxon>
        <taxon>Nitidulidae</taxon>
        <taxon>Meligethinae</taxon>
        <taxon>Brassicogethes</taxon>
    </lineage>
</organism>
<feature type="compositionally biased region" description="Basic residues" evidence="4">
    <location>
        <begin position="188"/>
        <end position="198"/>
    </location>
</feature>
<feature type="region of interest" description="Disordered" evidence="4">
    <location>
        <begin position="51"/>
        <end position="85"/>
    </location>
</feature>
<accession>A0A9P0B0A0</accession>
<dbReference type="SUPFAM" id="SSF90209">
    <property type="entry name" value="Ran binding protein zinc finger-like"/>
    <property type="match status" value="1"/>
</dbReference>
<sequence>MKFVPTWYTVIASWRKRSLEDDSHSLTLRDIKRPRLNYYRLASESSRCSEDTEDTESVWSVQDRDTDVIHDTSDTDTKSDCSSNKDEYEVEIEYEVASLSEADNYLSCSSTGSEDMMMAVAAVASVVWDDSIDITDSEDSDNSSSIESSFTRSFSTCIQCKFENNNPLYRYCEKCFQDRKKYFPPRPKGFRRRKKSSKNRREPPVKLDTLRSCLSGLSQMSQDSGIGSSQECPQLDLDRIVVPHYHLSQGTSSSSLTSSTTTSAVNGCSTSSLESVTLKEETKLSEIGTEDAGTSNLTASSTSGIGSGSGTSSSISSSENSGGSSSSLESVTLDTKSDVVSENDYKVAENDSEKGYNSSRSNANDSDLCMFCHSAPKDGIFLHTNIAHVCCCYKCAKKTLNTTKRCPICNRPVNKVVKIFSC</sequence>
<dbReference type="EMBL" id="OV121134">
    <property type="protein sequence ID" value="CAH0552568.1"/>
    <property type="molecule type" value="Genomic_DNA"/>
</dbReference>
<dbReference type="InterPro" id="IPR036443">
    <property type="entry name" value="Znf_RanBP2_sf"/>
</dbReference>
<dbReference type="Pfam" id="PF13920">
    <property type="entry name" value="zf-C3HC4_3"/>
    <property type="match status" value="1"/>
</dbReference>
<evidence type="ECO:0000256" key="3">
    <source>
        <dbReference type="ARBA" id="ARBA00022833"/>
    </source>
</evidence>
<feature type="region of interest" description="Disordered" evidence="4">
    <location>
        <begin position="186"/>
        <end position="205"/>
    </location>
</feature>
<evidence type="ECO:0000313" key="6">
    <source>
        <dbReference type="Proteomes" id="UP001154078"/>
    </source>
</evidence>
<dbReference type="GO" id="GO:0061630">
    <property type="term" value="F:ubiquitin protein ligase activity"/>
    <property type="evidence" value="ECO:0007669"/>
    <property type="project" value="TreeGrafter"/>
</dbReference>
<dbReference type="GO" id="GO:0010468">
    <property type="term" value="P:regulation of gene expression"/>
    <property type="evidence" value="ECO:0007669"/>
    <property type="project" value="TreeGrafter"/>
</dbReference>
<feature type="compositionally biased region" description="Polar residues" evidence="4">
    <location>
        <begin position="264"/>
        <end position="275"/>
    </location>
</feature>
<dbReference type="AlphaFoldDB" id="A0A9P0B0A0"/>
<evidence type="ECO:0000256" key="1">
    <source>
        <dbReference type="ARBA" id="ARBA00022723"/>
    </source>
</evidence>
<keyword evidence="1" id="KW-0479">Metal-binding</keyword>
<dbReference type="Gene3D" id="3.30.40.10">
    <property type="entry name" value="Zinc/RING finger domain, C3HC4 (zinc finger)"/>
    <property type="match status" value="1"/>
</dbReference>
<dbReference type="OrthoDB" id="24526at2759"/>
<keyword evidence="3" id="KW-0862">Zinc</keyword>
<dbReference type="InterPro" id="IPR013083">
    <property type="entry name" value="Znf_RING/FYVE/PHD"/>
</dbReference>
<dbReference type="PANTHER" id="PTHR46858">
    <property type="entry name" value="OS05G0521000 PROTEIN"/>
    <property type="match status" value="1"/>
</dbReference>
<feature type="compositionally biased region" description="Low complexity" evidence="4">
    <location>
        <begin position="251"/>
        <end position="263"/>
    </location>
</feature>
<reference evidence="5" key="1">
    <citation type="submission" date="2021-12" db="EMBL/GenBank/DDBJ databases">
        <authorList>
            <person name="King R."/>
        </authorList>
    </citation>
    <scope>NUCLEOTIDE SEQUENCE</scope>
</reference>
<dbReference type="CDD" id="cd16646">
    <property type="entry name" value="mRING-HC-C2H2C4_MDM2-like"/>
    <property type="match status" value="1"/>
</dbReference>
<protein>
    <recommendedName>
        <fullName evidence="7">E3 ubiquitin-protein ligase Mdm2</fullName>
    </recommendedName>
</protein>
<proteinExistence type="predicted"/>
<keyword evidence="6" id="KW-1185">Reference proteome</keyword>
<dbReference type="Proteomes" id="UP001154078">
    <property type="component" value="Chromosome 3"/>
</dbReference>
<evidence type="ECO:0008006" key="7">
    <source>
        <dbReference type="Google" id="ProtNLM"/>
    </source>
</evidence>
<dbReference type="PANTHER" id="PTHR46858:SF5">
    <property type="entry name" value="E3 UBIQUITIN-PROTEIN LIGASE APD1-RELATED"/>
    <property type="match status" value="1"/>
</dbReference>
<dbReference type="Gene3D" id="2.30.30.380">
    <property type="entry name" value="Zn-finger domain of Sec23/24"/>
    <property type="match status" value="1"/>
</dbReference>
<dbReference type="GO" id="GO:0016567">
    <property type="term" value="P:protein ubiquitination"/>
    <property type="evidence" value="ECO:0007669"/>
    <property type="project" value="TreeGrafter"/>
</dbReference>
<evidence type="ECO:0000313" key="5">
    <source>
        <dbReference type="EMBL" id="CAH0552568.1"/>
    </source>
</evidence>
<evidence type="ECO:0000256" key="2">
    <source>
        <dbReference type="ARBA" id="ARBA00022771"/>
    </source>
</evidence>
<dbReference type="GO" id="GO:0008270">
    <property type="term" value="F:zinc ion binding"/>
    <property type="evidence" value="ECO:0007669"/>
    <property type="project" value="UniProtKB-KW"/>
</dbReference>
<feature type="compositionally biased region" description="Basic and acidic residues" evidence="4">
    <location>
        <begin position="62"/>
        <end position="85"/>
    </location>
</feature>
<feature type="region of interest" description="Disordered" evidence="4">
    <location>
        <begin position="249"/>
        <end position="336"/>
    </location>
</feature>